<evidence type="ECO:0000313" key="2">
    <source>
        <dbReference type="Proteomes" id="UP001341840"/>
    </source>
</evidence>
<comment type="caution">
    <text evidence="1">The sequence shown here is derived from an EMBL/GenBank/DDBJ whole genome shotgun (WGS) entry which is preliminary data.</text>
</comment>
<name>A0ABU6VWW7_9FABA</name>
<accession>A0ABU6VWW7</accession>
<keyword evidence="2" id="KW-1185">Reference proteome</keyword>
<gene>
    <name evidence="1" type="ORF">PIB30_092468</name>
</gene>
<dbReference type="Proteomes" id="UP001341840">
    <property type="component" value="Unassembled WGS sequence"/>
</dbReference>
<feature type="non-terminal residue" evidence="1">
    <location>
        <position position="1"/>
    </location>
</feature>
<evidence type="ECO:0000313" key="1">
    <source>
        <dbReference type="EMBL" id="MED6176870.1"/>
    </source>
</evidence>
<protein>
    <submittedName>
        <fullName evidence="1">Uncharacterized protein</fullName>
    </submittedName>
</protein>
<reference evidence="1 2" key="1">
    <citation type="journal article" date="2023" name="Plants (Basel)">
        <title>Bridging the Gap: Combining Genomics and Transcriptomics Approaches to Understand Stylosanthes scabra, an Orphan Legume from the Brazilian Caatinga.</title>
        <authorList>
            <person name="Ferreira-Neto J.R.C."/>
            <person name="da Silva M.D."/>
            <person name="Binneck E."/>
            <person name="de Melo N.F."/>
            <person name="da Silva R.H."/>
            <person name="de Melo A.L.T.M."/>
            <person name="Pandolfi V."/>
            <person name="Bustamante F.O."/>
            <person name="Brasileiro-Vidal A.C."/>
            <person name="Benko-Iseppon A.M."/>
        </authorList>
    </citation>
    <scope>NUCLEOTIDE SEQUENCE [LARGE SCALE GENOMIC DNA]</scope>
    <source>
        <tissue evidence="1">Leaves</tissue>
    </source>
</reference>
<sequence>PWDTHLLKKSSYCTFITGLDSSTTNSLVFKTIRKSRTDLVCDAVGTALFRIKTSYESYDKFRKERPSSGYKPVMRATASLEKCYTMQPVKIPSTGLGPFFLENEDGGYVFG</sequence>
<organism evidence="1 2">
    <name type="scientific">Stylosanthes scabra</name>
    <dbReference type="NCBI Taxonomy" id="79078"/>
    <lineage>
        <taxon>Eukaryota</taxon>
        <taxon>Viridiplantae</taxon>
        <taxon>Streptophyta</taxon>
        <taxon>Embryophyta</taxon>
        <taxon>Tracheophyta</taxon>
        <taxon>Spermatophyta</taxon>
        <taxon>Magnoliopsida</taxon>
        <taxon>eudicotyledons</taxon>
        <taxon>Gunneridae</taxon>
        <taxon>Pentapetalae</taxon>
        <taxon>rosids</taxon>
        <taxon>fabids</taxon>
        <taxon>Fabales</taxon>
        <taxon>Fabaceae</taxon>
        <taxon>Papilionoideae</taxon>
        <taxon>50 kb inversion clade</taxon>
        <taxon>dalbergioids sensu lato</taxon>
        <taxon>Dalbergieae</taxon>
        <taxon>Pterocarpus clade</taxon>
        <taxon>Stylosanthes</taxon>
    </lineage>
</organism>
<proteinExistence type="predicted"/>
<dbReference type="EMBL" id="JASCZI010152943">
    <property type="protein sequence ID" value="MED6176870.1"/>
    <property type="molecule type" value="Genomic_DNA"/>
</dbReference>